<proteinExistence type="predicted"/>
<dbReference type="AlphaFoldDB" id="A0A8X6KVF5"/>
<dbReference type="EMBL" id="BMAO01023330">
    <property type="protein sequence ID" value="GFQ88040.1"/>
    <property type="molecule type" value="Genomic_DNA"/>
</dbReference>
<accession>A0A8X6KVF5</accession>
<dbReference type="Proteomes" id="UP000887116">
    <property type="component" value="Unassembled WGS sequence"/>
</dbReference>
<gene>
    <name evidence="1" type="ORF">TNCT_689261</name>
</gene>
<organism evidence="1 2">
    <name type="scientific">Trichonephila clavata</name>
    <name type="common">Joro spider</name>
    <name type="synonym">Nephila clavata</name>
    <dbReference type="NCBI Taxonomy" id="2740835"/>
    <lineage>
        <taxon>Eukaryota</taxon>
        <taxon>Metazoa</taxon>
        <taxon>Ecdysozoa</taxon>
        <taxon>Arthropoda</taxon>
        <taxon>Chelicerata</taxon>
        <taxon>Arachnida</taxon>
        <taxon>Araneae</taxon>
        <taxon>Araneomorphae</taxon>
        <taxon>Entelegynae</taxon>
        <taxon>Araneoidea</taxon>
        <taxon>Nephilidae</taxon>
        <taxon>Trichonephila</taxon>
    </lineage>
</organism>
<reference evidence="1" key="1">
    <citation type="submission" date="2020-07" db="EMBL/GenBank/DDBJ databases">
        <title>Multicomponent nature underlies the extraordinary mechanical properties of spider dragline silk.</title>
        <authorList>
            <person name="Kono N."/>
            <person name="Nakamura H."/>
            <person name="Mori M."/>
            <person name="Yoshida Y."/>
            <person name="Ohtoshi R."/>
            <person name="Malay A.D."/>
            <person name="Moran D.A.P."/>
            <person name="Tomita M."/>
            <person name="Numata K."/>
            <person name="Arakawa K."/>
        </authorList>
    </citation>
    <scope>NUCLEOTIDE SEQUENCE</scope>
</reference>
<comment type="caution">
    <text evidence="1">The sequence shown here is derived from an EMBL/GenBank/DDBJ whole genome shotgun (WGS) entry which is preliminary data.</text>
</comment>
<evidence type="ECO:0000313" key="1">
    <source>
        <dbReference type="EMBL" id="GFQ88040.1"/>
    </source>
</evidence>
<keyword evidence="2" id="KW-1185">Reference proteome</keyword>
<evidence type="ECO:0000313" key="2">
    <source>
        <dbReference type="Proteomes" id="UP000887116"/>
    </source>
</evidence>
<sequence length="115" mass="13065">MNHFPEDIRKRKKRTNLSLCNTRKVTKNFILKSRSTTAEGLADIRLTPIGIWARALTSAKTDVSIGTLVRCLRLLLAMTTRSMLPRNNNETKDISLRKHGRGSVISMRHQNIVPL</sequence>
<name>A0A8X6KVF5_TRICU</name>
<protein>
    <submittedName>
        <fullName evidence="1">Uncharacterized protein</fullName>
    </submittedName>
</protein>